<evidence type="ECO:0000256" key="1">
    <source>
        <dbReference type="SAM" id="MobiDB-lite"/>
    </source>
</evidence>
<keyword evidence="3" id="KW-1185">Reference proteome</keyword>
<organism evidence="2 3">
    <name type="scientific">Caerostris extrusa</name>
    <name type="common">Bark spider</name>
    <name type="synonym">Caerostris bankana</name>
    <dbReference type="NCBI Taxonomy" id="172846"/>
    <lineage>
        <taxon>Eukaryota</taxon>
        <taxon>Metazoa</taxon>
        <taxon>Ecdysozoa</taxon>
        <taxon>Arthropoda</taxon>
        <taxon>Chelicerata</taxon>
        <taxon>Arachnida</taxon>
        <taxon>Araneae</taxon>
        <taxon>Araneomorphae</taxon>
        <taxon>Entelegynae</taxon>
        <taxon>Araneoidea</taxon>
        <taxon>Araneidae</taxon>
        <taxon>Caerostris</taxon>
    </lineage>
</organism>
<evidence type="ECO:0000313" key="2">
    <source>
        <dbReference type="EMBL" id="GIX74956.1"/>
    </source>
</evidence>
<name>A0AAV4MR88_CAEEX</name>
<reference evidence="2 3" key="1">
    <citation type="submission" date="2021-06" db="EMBL/GenBank/DDBJ databases">
        <title>Caerostris extrusa draft genome.</title>
        <authorList>
            <person name="Kono N."/>
            <person name="Arakawa K."/>
        </authorList>
    </citation>
    <scope>NUCLEOTIDE SEQUENCE [LARGE SCALE GENOMIC DNA]</scope>
</reference>
<sequence>MYLIGFLLPRSPVLLQALPNTHAAYNGNPSTLNGLQFPYKETHPKQSPFGSFHKGKTTNYIFDLETKRRQQRAGDIPLRNEKEVHAESTRRFQEKKRRDETESSR</sequence>
<feature type="compositionally biased region" description="Basic and acidic residues" evidence="1">
    <location>
        <begin position="78"/>
        <end position="105"/>
    </location>
</feature>
<evidence type="ECO:0000313" key="3">
    <source>
        <dbReference type="Proteomes" id="UP001054945"/>
    </source>
</evidence>
<dbReference type="AlphaFoldDB" id="A0AAV4MR88"/>
<dbReference type="EMBL" id="BPLR01002544">
    <property type="protein sequence ID" value="GIX74956.1"/>
    <property type="molecule type" value="Genomic_DNA"/>
</dbReference>
<proteinExistence type="predicted"/>
<protein>
    <submittedName>
        <fullName evidence="2">Uncharacterized protein</fullName>
    </submittedName>
</protein>
<dbReference type="Proteomes" id="UP001054945">
    <property type="component" value="Unassembled WGS sequence"/>
</dbReference>
<comment type="caution">
    <text evidence="2">The sequence shown here is derived from an EMBL/GenBank/DDBJ whole genome shotgun (WGS) entry which is preliminary data.</text>
</comment>
<feature type="region of interest" description="Disordered" evidence="1">
    <location>
        <begin position="66"/>
        <end position="105"/>
    </location>
</feature>
<gene>
    <name evidence="2" type="ORF">CEXT_115441</name>
</gene>
<accession>A0AAV4MR88</accession>